<dbReference type="AlphaFoldDB" id="A0A1T4Q276"/>
<dbReference type="STRING" id="263852.SAMN02745116_02025"/>
<dbReference type="OrthoDB" id="8704087at2"/>
<accession>A0A1T4Q276</accession>
<name>A0A1T4Q276_9ENTE</name>
<dbReference type="EMBL" id="FUXI01000025">
    <property type="protein sequence ID" value="SJZ97736.1"/>
    <property type="molecule type" value="Genomic_DNA"/>
</dbReference>
<proteinExistence type="predicted"/>
<dbReference type="RefSeq" id="WP_078807943.1">
    <property type="nucleotide sequence ID" value="NZ_FUXI01000025.1"/>
</dbReference>
<evidence type="ECO:0000313" key="2">
    <source>
        <dbReference type="Proteomes" id="UP000190328"/>
    </source>
</evidence>
<evidence type="ECO:0000313" key="1">
    <source>
        <dbReference type="EMBL" id="SJZ97736.1"/>
    </source>
</evidence>
<gene>
    <name evidence="1" type="ORF">SAMN02745116_02025</name>
</gene>
<organism evidence="1 2">
    <name type="scientific">Pilibacter termitis</name>
    <dbReference type="NCBI Taxonomy" id="263852"/>
    <lineage>
        <taxon>Bacteria</taxon>
        <taxon>Bacillati</taxon>
        <taxon>Bacillota</taxon>
        <taxon>Bacilli</taxon>
        <taxon>Lactobacillales</taxon>
        <taxon>Enterococcaceae</taxon>
        <taxon>Pilibacter</taxon>
    </lineage>
</organism>
<dbReference type="Proteomes" id="UP000190328">
    <property type="component" value="Unassembled WGS sequence"/>
</dbReference>
<sequence>MNLYVQLDTTNHLVTTSGISLQDFSRGLTQLPQNILLLAGEDVPFTEYDRHTGFYFVKGVENVANYFSQYEKSKEEKELRWIDVANVEMLKEISEIELSELLYLGHTKHSLHSPFFYKLKNQYVYFENAREIGQIYYRHLDEFYRIFARKITQMVFQQLNSKRNFFHKKQLVQTIPHDLVEELSNLFTEGVLFSLHQEGESEEEYKIPIFLLEDKIKYIENFEQNKQDFLAMLVYNIATQTWRIENDWSKIK</sequence>
<keyword evidence="2" id="KW-1185">Reference proteome</keyword>
<protein>
    <submittedName>
        <fullName evidence="1">Uncharacterized protein</fullName>
    </submittedName>
</protein>
<reference evidence="1 2" key="1">
    <citation type="submission" date="2017-02" db="EMBL/GenBank/DDBJ databases">
        <authorList>
            <person name="Peterson S.W."/>
        </authorList>
    </citation>
    <scope>NUCLEOTIDE SEQUENCE [LARGE SCALE GENOMIC DNA]</scope>
    <source>
        <strain evidence="1 2">ATCC BAA-1030</strain>
    </source>
</reference>